<evidence type="ECO:0000259" key="1">
    <source>
        <dbReference type="Pfam" id="PF11716"/>
    </source>
</evidence>
<feature type="domain" description="Mycothiol-dependent maleylpyruvate isomerase metal-binding" evidence="1">
    <location>
        <begin position="8"/>
        <end position="53"/>
    </location>
</feature>
<dbReference type="SUPFAM" id="SSF109854">
    <property type="entry name" value="DinB/YfiT-like putative metalloenzymes"/>
    <property type="match status" value="1"/>
</dbReference>
<keyword evidence="3" id="KW-1185">Reference proteome</keyword>
<comment type="caution">
    <text evidence="2">The sequence shown here is derived from an EMBL/GenBank/DDBJ whole genome shotgun (WGS) entry which is preliminary data.</text>
</comment>
<evidence type="ECO:0000313" key="3">
    <source>
        <dbReference type="Proteomes" id="UP000569914"/>
    </source>
</evidence>
<protein>
    <submittedName>
        <fullName evidence="2">Uncharacterized protein (TIGR03086 family)</fullName>
    </submittedName>
</protein>
<dbReference type="InterPro" id="IPR024344">
    <property type="entry name" value="MDMPI_metal-binding"/>
</dbReference>
<reference evidence="2 3" key="1">
    <citation type="submission" date="2020-07" db="EMBL/GenBank/DDBJ databases">
        <title>Sequencing the genomes of 1000 actinobacteria strains.</title>
        <authorList>
            <person name="Klenk H.-P."/>
        </authorList>
    </citation>
    <scope>NUCLEOTIDE SEQUENCE [LARGE SCALE GENOMIC DNA]</scope>
    <source>
        <strain evidence="2 3">DSM 22083</strain>
    </source>
</reference>
<dbReference type="Pfam" id="PF11716">
    <property type="entry name" value="MDMPI_N"/>
    <property type="match status" value="1"/>
</dbReference>
<dbReference type="Proteomes" id="UP000569914">
    <property type="component" value="Unassembled WGS sequence"/>
</dbReference>
<dbReference type="EMBL" id="JACCBU010000001">
    <property type="protein sequence ID" value="NYE69923.1"/>
    <property type="molecule type" value="Genomic_DNA"/>
</dbReference>
<proteinExistence type="predicted"/>
<dbReference type="InterPro" id="IPR017520">
    <property type="entry name" value="CHP03086"/>
</dbReference>
<organism evidence="2 3">
    <name type="scientific">Microlunatus parietis</name>
    <dbReference type="NCBI Taxonomy" id="682979"/>
    <lineage>
        <taxon>Bacteria</taxon>
        <taxon>Bacillati</taxon>
        <taxon>Actinomycetota</taxon>
        <taxon>Actinomycetes</taxon>
        <taxon>Propionibacteriales</taxon>
        <taxon>Propionibacteriaceae</taxon>
        <taxon>Microlunatus</taxon>
    </lineage>
</organism>
<evidence type="ECO:0000313" key="2">
    <source>
        <dbReference type="EMBL" id="NYE69923.1"/>
    </source>
</evidence>
<dbReference type="GO" id="GO:0046872">
    <property type="term" value="F:metal ion binding"/>
    <property type="evidence" value="ECO:0007669"/>
    <property type="project" value="InterPro"/>
</dbReference>
<dbReference type="NCBIfam" id="TIGR03086">
    <property type="entry name" value="TIGR03086 family metal-binding protein"/>
    <property type="match status" value="1"/>
</dbReference>
<accession>A0A7Y9I4H2</accession>
<dbReference type="InterPro" id="IPR034660">
    <property type="entry name" value="DinB/YfiT-like"/>
</dbReference>
<sequence>MTPADRYRQVAAGFTERVRNVAESDWTKPAPPDGWTARDVVGHLTEWFPAFLASGTGITLPQGPPITEDPLANWTTMSDGVQQLLDDPTTEGKFLDHPVAGKHPLPQAVQNFFTADVFMHTWDLARATGQDETLDEEFAAELLAGMESLDEVLRASGQYGPKVEVPEDADVQTKLIAFIGRQP</sequence>
<dbReference type="AlphaFoldDB" id="A0A7Y9I4H2"/>
<dbReference type="InterPro" id="IPR017517">
    <property type="entry name" value="Maleyloyr_isom"/>
</dbReference>
<dbReference type="RefSeq" id="WP_179749017.1">
    <property type="nucleotide sequence ID" value="NZ_JACCBU010000001.1"/>
</dbReference>
<dbReference type="NCBIfam" id="TIGR03083">
    <property type="entry name" value="maleylpyruvate isomerase family mycothiol-dependent enzyme"/>
    <property type="match status" value="1"/>
</dbReference>
<gene>
    <name evidence="2" type="ORF">BKA15_001252</name>
</gene>
<dbReference type="Gene3D" id="1.20.120.450">
    <property type="entry name" value="dinb family like domain"/>
    <property type="match status" value="1"/>
</dbReference>
<name>A0A7Y9I4H2_9ACTN</name>